<name>A0A1I6ICN9_9RHOB</name>
<dbReference type="EMBL" id="FOYO01000002">
    <property type="protein sequence ID" value="SFR64471.1"/>
    <property type="molecule type" value="Genomic_DNA"/>
</dbReference>
<dbReference type="Pfam" id="PF13344">
    <property type="entry name" value="Hydrolase_6"/>
    <property type="match status" value="1"/>
</dbReference>
<keyword evidence="1" id="KW-0378">Hydrolase</keyword>
<dbReference type="Pfam" id="PF13242">
    <property type="entry name" value="Hydrolase_like"/>
    <property type="match status" value="1"/>
</dbReference>
<dbReference type="InterPro" id="IPR036412">
    <property type="entry name" value="HAD-like_sf"/>
</dbReference>
<protein>
    <submittedName>
        <fullName evidence="1">HAD-superfamily class IIA hydrolase, TIGR01459</fullName>
    </submittedName>
</protein>
<dbReference type="AlphaFoldDB" id="A0A1I6ICN9"/>
<dbReference type="Gene3D" id="3.40.50.1000">
    <property type="entry name" value="HAD superfamily/HAD-like"/>
    <property type="match status" value="2"/>
</dbReference>
<organism evidence="1 2">
    <name type="scientific">Litoreibacter janthinus</name>
    <dbReference type="NCBI Taxonomy" id="670154"/>
    <lineage>
        <taxon>Bacteria</taxon>
        <taxon>Pseudomonadati</taxon>
        <taxon>Pseudomonadota</taxon>
        <taxon>Alphaproteobacteria</taxon>
        <taxon>Rhodobacterales</taxon>
        <taxon>Roseobacteraceae</taxon>
        <taxon>Litoreibacter</taxon>
    </lineage>
</organism>
<dbReference type="GO" id="GO:0016791">
    <property type="term" value="F:phosphatase activity"/>
    <property type="evidence" value="ECO:0007669"/>
    <property type="project" value="TreeGrafter"/>
</dbReference>
<dbReference type="PANTHER" id="PTHR19288:SF90">
    <property type="entry name" value="OS08G0542600 PROTEIN"/>
    <property type="match status" value="1"/>
</dbReference>
<dbReference type="OrthoDB" id="148966at2"/>
<dbReference type="NCBIfam" id="TIGR01459">
    <property type="entry name" value="HAD-SF-IIA-hyp4"/>
    <property type="match status" value="1"/>
</dbReference>
<dbReference type="Proteomes" id="UP000199658">
    <property type="component" value="Unassembled WGS sequence"/>
</dbReference>
<reference evidence="2" key="1">
    <citation type="submission" date="2016-10" db="EMBL/GenBank/DDBJ databases">
        <authorList>
            <person name="Varghese N."/>
            <person name="Submissions S."/>
        </authorList>
    </citation>
    <scope>NUCLEOTIDE SEQUENCE [LARGE SCALE GENOMIC DNA]</scope>
    <source>
        <strain evidence="2">DSM 26921</strain>
    </source>
</reference>
<dbReference type="InterPro" id="IPR006357">
    <property type="entry name" value="HAD-SF_hydro_IIA"/>
</dbReference>
<evidence type="ECO:0000313" key="1">
    <source>
        <dbReference type="EMBL" id="SFR64471.1"/>
    </source>
</evidence>
<dbReference type="PANTHER" id="PTHR19288">
    <property type="entry name" value="4-NITROPHENYLPHOSPHATASE-RELATED"/>
    <property type="match status" value="1"/>
</dbReference>
<dbReference type="NCBIfam" id="TIGR01460">
    <property type="entry name" value="HAD-SF-IIA"/>
    <property type="match status" value="1"/>
</dbReference>
<dbReference type="InterPro" id="IPR023214">
    <property type="entry name" value="HAD_sf"/>
</dbReference>
<evidence type="ECO:0000313" key="2">
    <source>
        <dbReference type="Proteomes" id="UP000199658"/>
    </source>
</evidence>
<dbReference type="SUPFAM" id="SSF56784">
    <property type="entry name" value="HAD-like"/>
    <property type="match status" value="1"/>
</dbReference>
<dbReference type="InterPro" id="IPR006356">
    <property type="entry name" value="HAD-SF_hydro_IIA_hyp3"/>
</dbReference>
<dbReference type="STRING" id="670154.SAMN04488002_3690"/>
<accession>A0A1I6ICN9</accession>
<sequence>MGVCQSQGGDHLSAMDTATALAAYEAVRHRLPQAIPAQNAPTHVATLEDIADQYDAFLLDAFGVLNIGETAIPGVIERIETLKAQGKRVIVVSNAAGFPHAMLMEKYQRLGYDFAPEDVITSRATLLSTIGSHSKLHWGLMATRSTGLRDLEELHVTYVEEDPAPYADVDGFLMIGSAAWTEKRQALLVQALRDRARPVWVGNPDIVAPRETGFSIEPGHFAHRLADETGIQPSFFGKPFGNIYDLAFQLLGPDIPRDRIVMVGDSLHTDILGAQTAGIASALIAEYGFFAGHDIQGAIEQCGIIPTHIVTRP</sequence>
<dbReference type="GO" id="GO:0005737">
    <property type="term" value="C:cytoplasm"/>
    <property type="evidence" value="ECO:0007669"/>
    <property type="project" value="TreeGrafter"/>
</dbReference>
<proteinExistence type="predicted"/>
<keyword evidence="2" id="KW-1185">Reference proteome</keyword>
<gene>
    <name evidence="1" type="ORF">SAMN04488002_3690</name>
</gene>